<accession>A0A1V9FP71</accession>
<keyword evidence="3" id="KW-1185">Reference proteome</keyword>
<sequence>MDAAFDKHYEVALEQQKLYKDKLADIEKKSEELEDDFYLYKKIPENVYIRLRTKLAKENADVMEVLSNLDVEGSNLKTYFQWGITLSTQLATRWDSSGVPVKEKLQKFVFPEGVIYNREKRAFLTSKVNMLFEPIAQLNSITGGDKEKQDGIKAVLSNWVGKAGFETGKQNPINLL</sequence>
<protein>
    <submittedName>
        <fullName evidence="2">Uncharacterized protein</fullName>
    </submittedName>
</protein>
<feature type="coiled-coil region" evidence="1">
    <location>
        <begin position="9"/>
        <end position="36"/>
    </location>
</feature>
<reference evidence="2 3" key="1">
    <citation type="submission" date="2016-03" db="EMBL/GenBank/DDBJ databases">
        <title>Niastella vici sp. nov., isolated from farmland soil.</title>
        <authorList>
            <person name="Chen L."/>
            <person name="Wang D."/>
            <person name="Yang S."/>
            <person name="Wang G."/>
        </authorList>
    </citation>
    <scope>NUCLEOTIDE SEQUENCE [LARGE SCALE GENOMIC DNA]</scope>
    <source>
        <strain evidence="2 3">DJ57</strain>
    </source>
</reference>
<keyword evidence="1" id="KW-0175">Coiled coil</keyword>
<organism evidence="2 3">
    <name type="scientific">Niastella vici</name>
    <dbReference type="NCBI Taxonomy" id="1703345"/>
    <lineage>
        <taxon>Bacteria</taxon>
        <taxon>Pseudomonadati</taxon>
        <taxon>Bacteroidota</taxon>
        <taxon>Chitinophagia</taxon>
        <taxon>Chitinophagales</taxon>
        <taxon>Chitinophagaceae</taxon>
        <taxon>Niastella</taxon>
    </lineage>
</organism>
<dbReference type="RefSeq" id="WP_081153633.1">
    <property type="nucleotide sequence ID" value="NZ_LVYD01000066.1"/>
</dbReference>
<proteinExistence type="predicted"/>
<name>A0A1V9FP71_9BACT</name>
<gene>
    <name evidence="2" type="ORF">A3860_34830</name>
</gene>
<dbReference type="Proteomes" id="UP000192796">
    <property type="component" value="Unassembled WGS sequence"/>
</dbReference>
<evidence type="ECO:0000313" key="3">
    <source>
        <dbReference type="Proteomes" id="UP000192796"/>
    </source>
</evidence>
<evidence type="ECO:0000313" key="2">
    <source>
        <dbReference type="EMBL" id="OQP60107.1"/>
    </source>
</evidence>
<comment type="caution">
    <text evidence="2">The sequence shown here is derived from an EMBL/GenBank/DDBJ whole genome shotgun (WGS) entry which is preliminary data.</text>
</comment>
<dbReference type="AlphaFoldDB" id="A0A1V9FP71"/>
<dbReference type="OrthoDB" id="680791at2"/>
<evidence type="ECO:0000256" key="1">
    <source>
        <dbReference type="SAM" id="Coils"/>
    </source>
</evidence>
<dbReference type="EMBL" id="LVYD01000066">
    <property type="protein sequence ID" value="OQP60107.1"/>
    <property type="molecule type" value="Genomic_DNA"/>
</dbReference>